<sequence length="24" mass="2569">KKGKSSAVSNSLLGSILQIYTLNF</sequence>
<name>A0A383CCR7_9ZZZZ</name>
<organism evidence="1">
    <name type="scientific">marine metagenome</name>
    <dbReference type="NCBI Taxonomy" id="408172"/>
    <lineage>
        <taxon>unclassified sequences</taxon>
        <taxon>metagenomes</taxon>
        <taxon>ecological metagenomes</taxon>
    </lineage>
</organism>
<dbReference type="EMBL" id="UINC01207673">
    <property type="protein sequence ID" value="SVE29863.1"/>
    <property type="molecule type" value="Genomic_DNA"/>
</dbReference>
<gene>
    <name evidence="1" type="ORF">METZ01_LOCUS482717</name>
</gene>
<evidence type="ECO:0000313" key="1">
    <source>
        <dbReference type="EMBL" id="SVE29863.1"/>
    </source>
</evidence>
<accession>A0A383CCR7</accession>
<proteinExistence type="predicted"/>
<feature type="non-terminal residue" evidence="1">
    <location>
        <position position="1"/>
    </location>
</feature>
<reference evidence="1" key="1">
    <citation type="submission" date="2018-05" db="EMBL/GenBank/DDBJ databases">
        <authorList>
            <person name="Lanie J.A."/>
            <person name="Ng W.-L."/>
            <person name="Kazmierczak K.M."/>
            <person name="Andrzejewski T.M."/>
            <person name="Davidsen T.M."/>
            <person name="Wayne K.J."/>
            <person name="Tettelin H."/>
            <person name="Glass J.I."/>
            <person name="Rusch D."/>
            <person name="Podicherti R."/>
            <person name="Tsui H.-C.T."/>
            <person name="Winkler M.E."/>
        </authorList>
    </citation>
    <scope>NUCLEOTIDE SEQUENCE</scope>
</reference>
<protein>
    <submittedName>
        <fullName evidence="1">Uncharacterized protein</fullName>
    </submittedName>
</protein>
<dbReference type="AlphaFoldDB" id="A0A383CCR7"/>